<keyword evidence="3 5" id="KW-1133">Transmembrane helix</keyword>
<feature type="transmembrane region" description="Helical" evidence="5">
    <location>
        <begin position="227"/>
        <end position="248"/>
    </location>
</feature>
<evidence type="ECO:0000313" key="6">
    <source>
        <dbReference type="EMBL" id="PVU94374.1"/>
    </source>
</evidence>
<evidence type="ECO:0000256" key="2">
    <source>
        <dbReference type="ARBA" id="ARBA00022692"/>
    </source>
</evidence>
<organism evidence="6 7">
    <name type="scientific">Smittium simulii</name>
    <dbReference type="NCBI Taxonomy" id="133385"/>
    <lineage>
        <taxon>Eukaryota</taxon>
        <taxon>Fungi</taxon>
        <taxon>Fungi incertae sedis</taxon>
        <taxon>Zoopagomycota</taxon>
        <taxon>Kickxellomycotina</taxon>
        <taxon>Harpellomycetes</taxon>
        <taxon>Harpellales</taxon>
        <taxon>Legeriomycetaceae</taxon>
        <taxon>Smittium</taxon>
    </lineage>
</organism>
<comment type="similarity">
    <text evidence="5">Belongs to the BI1 family.</text>
</comment>
<dbReference type="OrthoDB" id="7933078at2759"/>
<comment type="subcellular location">
    <subcellularLocation>
        <location evidence="1">Membrane</location>
        <topology evidence="1">Multi-pass membrane protein</topology>
    </subcellularLocation>
</comment>
<feature type="transmembrane region" description="Helical" evidence="5">
    <location>
        <begin position="170"/>
        <end position="188"/>
    </location>
</feature>
<comment type="caution">
    <text evidence="6">The sequence shown here is derived from an EMBL/GenBank/DDBJ whole genome shotgun (WGS) entry which is preliminary data.</text>
</comment>
<dbReference type="Proteomes" id="UP000245383">
    <property type="component" value="Unassembled WGS sequence"/>
</dbReference>
<accession>A0A2T9YQ47</accession>
<evidence type="ECO:0000313" key="7">
    <source>
        <dbReference type="Proteomes" id="UP000245383"/>
    </source>
</evidence>
<feature type="transmembrane region" description="Helical" evidence="5">
    <location>
        <begin position="194"/>
        <end position="215"/>
    </location>
</feature>
<dbReference type="PANTHER" id="PTHR23291:SF50">
    <property type="entry name" value="PROTEIN LIFEGUARD 4"/>
    <property type="match status" value="1"/>
</dbReference>
<dbReference type="STRING" id="133385.A0A2T9YQ47"/>
<proteinExistence type="inferred from homology"/>
<name>A0A2T9YQ47_9FUNG</name>
<feature type="transmembrane region" description="Helical" evidence="5">
    <location>
        <begin position="79"/>
        <end position="102"/>
    </location>
</feature>
<dbReference type="PANTHER" id="PTHR23291">
    <property type="entry name" value="BAX INHIBITOR-RELATED"/>
    <property type="match status" value="1"/>
</dbReference>
<keyword evidence="4 5" id="KW-0472">Membrane</keyword>
<dbReference type="AlphaFoldDB" id="A0A2T9YQ47"/>
<dbReference type="GO" id="GO:0016020">
    <property type="term" value="C:membrane"/>
    <property type="evidence" value="ECO:0007669"/>
    <property type="project" value="UniProtKB-SubCell"/>
</dbReference>
<sequence>MSYKHSYQQIPPDYSESSHINVPEETRQEDVFKLDDFVSQSNVKIRLAFVRKVYSILTIQILSIMASILLFKYNKSLELWLFSNAWSIFLSIFISFISLITINFKARTYPTNMILLSIFTISEAFTVGACAHFYSIEVLMQATIITLGIFIALTAFTIQSKYDFSSMGPILITGLFGLILTGLINFFLPFPSFSKMLICIFTVFLFCGFIIYDTFMIMNRMSPEDYVLASISLYLDFLNIFINILRLLDGNND</sequence>
<evidence type="ECO:0000256" key="3">
    <source>
        <dbReference type="ARBA" id="ARBA00022989"/>
    </source>
</evidence>
<feature type="transmembrane region" description="Helical" evidence="5">
    <location>
        <begin position="53"/>
        <end position="73"/>
    </location>
</feature>
<dbReference type="EMBL" id="MBFR01000093">
    <property type="protein sequence ID" value="PVU94374.1"/>
    <property type="molecule type" value="Genomic_DNA"/>
</dbReference>
<dbReference type="InterPro" id="IPR006214">
    <property type="entry name" value="Bax_inhibitor_1-related"/>
</dbReference>
<keyword evidence="7" id="KW-1185">Reference proteome</keyword>
<dbReference type="Pfam" id="PF01027">
    <property type="entry name" value="Bax1-I"/>
    <property type="match status" value="1"/>
</dbReference>
<feature type="transmembrane region" description="Helical" evidence="5">
    <location>
        <begin position="114"/>
        <end position="134"/>
    </location>
</feature>
<gene>
    <name evidence="6" type="ORF">BB561_002595</name>
</gene>
<keyword evidence="2 5" id="KW-0812">Transmembrane</keyword>
<feature type="transmembrane region" description="Helical" evidence="5">
    <location>
        <begin position="140"/>
        <end position="158"/>
    </location>
</feature>
<protein>
    <recommendedName>
        <fullName evidence="8">Bax inhibitor 1</fullName>
    </recommendedName>
</protein>
<evidence type="ECO:0000256" key="5">
    <source>
        <dbReference type="RuleBase" id="RU004379"/>
    </source>
</evidence>
<reference evidence="6 7" key="1">
    <citation type="journal article" date="2018" name="MBio">
        <title>Comparative Genomics Reveals the Core Gene Toolbox for the Fungus-Insect Symbiosis.</title>
        <authorList>
            <person name="Wang Y."/>
            <person name="Stata M."/>
            <person name="Wang W."/>
            <person name="Stajich J.E."/>
            <person name="White M.M."/>
            <person name="Moncalvo J.M."/>
        </authorList>
    </citation>
    <scope>NUCLEOTIDE SEQUENCE [LARGE SCALE GENOMIC DNA]</scope>
    <source>
        <strain evidence="6 7">SWE-8-4</strain>
    </source>
</reference>
<evidence type="ECO:0000256" key="4">
    <source>
        <dbReference type="ARBA" id="ARBA00023136"/>
    </source>
</evidence>
<evidence type="ECO:0008006" key="8">
    <source>
        <dbReference type="Google" id="ProtNLM"/>
    </source>
</evidence>
<evidence type="ECO:0000256" key="1">
    <source>
        <dbReference type="ARBA" id="ARBA00004141"/>
    </source>
</evidence>